<dbReference type="FunFam" id="2.40.160.210:FF:000001">
    <property type="entry name" value="Acyl-CoA thioesterase II"/>
    <property type="match status" value="1"/>
</dbReference>
<evidence type="ECO:0000259" key="10">
    <source>
        <dbReference type="Pfam" id="PF13622"/>
    </source>
</evidence>
<name>A0A379KNZ7_PSEPU</name>
<sequence length="284" mass="30970">MSTALAELVNIFSLETIEQGIFRGASQELHLPQLFGGQVLGQAVTAASLTVSSEKTLHSIHGYFIRKGRASRPVLYQIDSLHDGRSFSTRQITASQDGKPIFTASASFHIAEPGLSYQATMPEVPGPEGLALEIDLLKGSEFLAQQVRLRFSAAQAIEVRTVDLIDPSKPVAQQPVKRFWFKAAGALPEDRALHRSILAYASDIGLLITSLLPHGVSDLQDDTQVASLDHALWIHQDIRADEWLLYVMDSPWSGSGRGLSRGSIYNARGEMVASVAQEGLIRKL</sequence>
<dbReference type="GO" id="GO:0005829">
    <property type="term" value="C:cytosol"/>
    <property type="evidence" value="ECO:0007669"/>
    <property type="project" value="TreeGrafter"/>
</dbReference>
<evidence type="ECO:0000313" key="12">
    <source>
        <dbReference type="Proteomes" id="UP000254602"/>
    </source>
</evidence>
<evidence type="ECO:0000256" key="2">
    <source>
        <dbReference type="ARBA" id="ARBA00011881"/>
    </source>
</evidence>
<comment type="subunit">
    <text evidence="2">Homotetramer.</text>
</comment>
<dbReference type="GO" id="GO:0009062">
    <property type="term" value="P:fatty acid catabolic process"/>
    <property type="evidence" value="ECO:0007669"/>
    <property type="project" value="TreeGrafter"/>
</dbReference>
<feature type="domain" description="Acyl-CoA thioesterase 2 C-terminal" evidence="9">
    <location>
        <begin position="176"/>
        <end position="280"/>
    </location>
</feature>
<dbReference type="Proteomes" id="UP000254602">
    <property type="component" value="Unassembled WGS sequence"/>
</dbReference>
<dbReference type="SUPFAM" id="SSF54637">
    <property type="entry name" value="Thioesterase/thiol ester dehydrase-isomerase"/>
    <property type="match status" value="2"/>
</dbReference>
<dbReference type="AlphaFoldDB" id="A0A379KNZ7"/>
<dbReference type="GO" id="GO:0047617">
    <property type="term" value="F:fatty acyl-CoA hydrolase activity"/>
    <property type="evidence" value="ECO:0007669"/>
    <property type="project" value="UniProtKB-EC"/>
</dbReference>
<dbReference type="CDD" id="cd03445">
    <property type="entry name" value="Thioesterase_II_repeat2"/>
    <property type="match status" value="1"/>
</dbReference>
<dbReference type="InterPro" id="IPR025652">
    <property type="entry name" value="TesB_C"/>
</dbReference>
<dbReference type="InterPro" id="IPR003703">
    <property type="entry name" value="Acyl_CoA_thio"/>
</dbReference>
<dbReference type="Pfam" id="PF13622">
    <property type="entry name" value="4HBT_3"/>
    <property type="match status" value="1"/>
</dbReference>
<dbReference type="GO" id="GO:0006637">
    <property type="term" value="P:acyl-CoA metabolic process"/>
    <property type="evidence" value="ECO:0007669"/>
    <property type="project" value="InterPro"/>
</dbReference>
<organism evidence="11 12">
    <name type="scientific">Pseudomonas putida</name>
    <name type="common">Arthrobacter siderocapsulatus</name>
    <dbReference type="NCBI Taxonomy" id="303"/>
    <lineage>
        <taxon>Bacteria</taxon>
        <taxon>Pseudomonadati</taxon>
        <taxon>Pseudomonadota</taxon>
        <taxon>Gammaproteobacteria</taxon>
        <taxon>Pseudomonadales</taxon>
        <taxon>Pseudomonadaceae</taxon>
        <taxon>Pseudomonas</taxon>
    </lineage>
</organism>
<accession>A0A379KNZ7</accession>
<reference evidence="11 12" key="1">
    <citation type="submission" date="2018-06" db="EMBL/GenBank/DDBJ databases">
        <authorList>
            <consortium name="Pathogen Informatics"/>
            <person name="Doyle S."/>
        </authorList>
    </citation>
    <scope>NUCLEOTIDE SEQUENCE [LARGE SCALE GENOMIC DNA]</scope>
    <source>
        <strain evidence="11 12">NCTC7914</strain>
    </source>
</reference>
<dbReference type="InterPro" id="IPR049449">
    <property type="entry name" value="TesB_ACOT8-like_N"/>
</dbReference>
<comment type="similarity">
    <text evidence="1">Belongs to the C/M/P thioester hydrolase family.</text>
</comment>
<evidence type="ECO:0000256" key="4">
    <source>
        <dbReference type="ARBA" id="ARBA00023098"/>
    </source>
</evidence>
<keyword evidence="4" id="KW-0443">Lipid metabolism</keyword>
<dbReference type="InterPro" id="IPR042171">
    <property type="entry name" value="Acyl-CoA_hotdog"/>
</dbReference>
<dbReference type="Pfam" id="PF02551">
    <property type="entry name" value="Acyl_CoA_thio"/>
    <property type="match status" value="1"/>
</dbReference>
<evidence type="ECO:0000256" key="8">
    <source>
        <dbReference type="ARBA" id="ARBA00079653"/>
    </source>
</evidence>
<dbReference type="RefSeq" id="WP_115274838.1">
    <property type="nucleotide sequence ID" value="NZ_UGUY01000001.1"/>
</dbReference>
<evidence type="ECO:0000256" key="7">
    <source>
        <dbReference type="ARBA" id="ARBA00071120"/>
    </source>
</evidence>
<dbReference type="PANTHER" id="PTHR11066:SF34">
    <property type="entry name" value="ACYL-COENZYME A THIOESTERASE 8"/>
    <property type="match status" value="1"/>
</dbReference>
<evidence type="ECO:0000256" key="1">
    <source>
        <dbReference type="ARBA" id="ARBA00006538"/>
    </source>
</evidence>
<proteinExistence type="inferred from homology"/>
<dbReference type="EC" id="3.1.2.20" evidence="5"/>
<evidence type="ECO:0000256" key="6">
    <source>
        <dbReference type="ARBA" id="ARBA00050943"/>
    </source>
</evidence>
<evidence type="ECO:0000259" key="9">
    <source>
        <dbReference type="Pfam" id="PF02551"/>
    </source>
</evidence>
<dbReference type="Gene3D" id="2.40.160.210">
    <property type="entry name" value="Acyl-CoA thioesterase, double hotdog domain"/>
    <property type="match status" value="1"/>
</dbReference>
<gene>
    <name evidence="11" type="primary">tesB_2</name>
    <name evidence="11" type="ORF">NCTC7914_03920</name>
</gene>
<dbReference type="EMBL" id="UGUY01000001">
    <property type="protein sequence ID" value="SUD69772.1"/>
    <property type="molecule type" value="Genomic_DNA"/>
</dbReference>
<protein>
    <recommendedName>
        <fullName evidence="7">Acyl-CoA thioesterase 2</fullName>
        <ecNumber evidence="5">3.1.2.20</ecNumber>
    </recommendedName>
    <alternativeName>
        <fullName evidence="8">Thioesterase II</fullName>
    </alternativeName>
</protein>
<evidence type="ECO:0000256" key="5">
    <source>
        <dbReference type="ARBA" id="ARBA00038894"/>
    </source>
</evidence>
<evidence type="ECO:0000256" key="3">
    <source>
        <dbReference type="ARBA" id="ARBA00022801"/>
    </source>
</evidence>
<keyword evidence="3 11" id="KW-0378">Hydrolase</keyword>
<dbReference type="InterPro" id="IPR029069">
    <property type="entry name" value="HotDog_dom_sf"/>
</dbReference>
<comment type="catalytic activity">
    <reaction evidence="6">
        <text>a fatty acyl-CoA + H2O = a fatty acid + CoA + H(+)</text>
        <dbReference type="Rhea" id="RHEA:16781"/>
        <dbReference type="ChEBI" id="CHEBI:15377"/>
        <dbReference type="ChEBI" id="CHEBI:15378"/>
        <dbReference type="ChEBI" id="CHEBI:28868"/>
        <dbReference type="ChEBI" id="CHEBI:57287"/>
        <dbReference type="ChEBI" id="CHEBI:77636"/>
        <dbReference type="EC" id="3.1.2.20"/>
    </reaction>
    <physiologicalReaction direction="left-to-right" evidence="6">
        <dbReference type="Rhea" id="RHEA:16782"/>
    </physiologicalReaction>
</comment>
<dbReference type="CDD" id="cd03444">
    <property type="entry name" value="Thioesterase_II_repeat1"/>
    <property type="match status" value="1"/>
</dbReference>
<feature type="domain" description="Acyl-CoA thioesterase-like N-terminal HotDog" evidence="10">
    <location>
        <begin position="34"/>
        <end position="109"/>
    </location>
</feature>
<evidence type="ECO:0000313" key="11">
    <source>
        <dbReference type="EMBL" id="SUD69772.1"/>
    </source>
</evidence>
<dbReference type="PANTHER" id="PTHR11066">
    <property type="entry name" value="ACYL-COA THIOESTERASE"/>
    <property type="match status" value="1"/>
</dbReference>